<accession>A0AAE0RFI6</accession>
<dbReference type="PROSITE" id="PS50127">
    <property type="entry name" value="UBC_2"/>
    <property type="match status" value="1"/>
</dbReference>
<dbReference type="SUPFAM" id="SSF52540">
    <property type="entry name" value="P-loop containing nucleoside triphosphate hydrolases"/>
    <property type="match status" value="1"/>
</dbReference>
<keyword evidence="32" id="KW-1185">Reference proteome</keyword>
<evidence type="ECO:0000256" key="8">
    <source>
        <dbReference type="ARBA" id="ARBA00022490"/>
    </source>
</evidence>
<dbReference type="GO" id="GO:0042555">
    <property type="term" value="C:MCM complex"/>
    <property type="evidence" value="ECO:0007669"/>
    <property type="project" value="InterPro"/>
</dbReference>
<dbReference type="GO" id="GO:0016787">
    <property type="term" value="F:hydrolase activity"/>
    <property type="evidence" value="ECO:0007669"/>
    <property type="project" value="UniProtKB-KW"/>
</dbReference>
<keyword evidence="12 24" id="KW-0547">Nucleotide-binding</keyword>
<dbReference type="CDD" id="cd23807">
    <property type="entry name" value="UEV_UBE2V"/>
    <property type="match status" value="1"/>
</dbReference>
<comment type="similarity">
    <text evidence="4 24">Belongs to the MCM family.</text>
</comment>
<evidence type="ECO:0000256" key="3">
    <source>
        <dbReference type="ARBA" id="ARBA00004647"/>
    </source>
</evidence>
<evidence type="ECO:0000259" key="29">
    <source>
        <dbReference type="PROSITE" id="PS50127"/>
    </source>
</evidence>
<dbReference type="SMART" id="SM00382">
    <property type="entry name" value="AAA"/>
    <property type="match status" value="1"/>
</dbReference>
<keyword evidence="10 23" id="KW-0493">Microtubule</keyword>
<dbReference type="InterPro" id="IPR001208">
    <property type="entry name" value="MCM_dom"/>
</dbReference>
<dbReference type="GO" id="GO:0017116">
    <property type="term" value="F:single-stranded DNA helicase activity"/>
    <property type="evidence" value="ECO:0007669"/>
    <property type="project" value="TreeGrafter"/>
</dbReference>
<dbReference type="InterPro" id="IPR001715">
    <property type="entry name" value="CH_dom"/>
</dbReference>
<dbReference type="GO" id="GO:0005634">
    <property type="term" value="C:nucleus"/>
    <property type="evidence" value="ECO:0007669"/>
    <property type="project" value="UniProtKB-SubCell"/>
</dbReference>
<evidence type="ECO:0000256" key="23">
    <source>
        <dbReference type="PROSITE-ProRule" id="PRU00576"/>
    </source>
</evidence>
<evidence type="ECO:0000256" key="21">
    <source>
        <dbReference type="ARBA" id="ARBA00023306"/>
    </source>
</evidence>
<evidence type="ECO:0000256" key="11">
    <source>
        <dbReference type="ARBA" id="ARBA00022705"/>
    </source>
</evidence>
<dbReference type="GO" id="GO:0000922">
    <property type="term" value="C:spindle pole"/>
    <property type="evidence" value="ECO:0007669"/>
    <property type="project" value="UniProtKB-SubCell"/>
</dbReference>
<dbReference type="PRINTS" id="PR01657">
    <property type="entry name" value="MCMFAMILY"/>
</dbReference>
<reference evidence="31" key="1">
    <citation type="submission" date="2023-06" db="EMBL/GenBank/DDBJ databases">
        <title>Male Hemibagrus guttatus genome.</title>
        <authorList>
            <person name="Bian C."/>
        </authorList>
    </citation>
    <scope>NUCLEOTIDE SEQUENCE</scope>
    <source>
        <strain evidence="31">Male_cb2023</strain>
        <tissue evidence="31">Muscle</tissue>
    </source>
</reference>
<evidence type="ECO:0000256" key="12">
    <source>
        <dbReference type="ARBA" id="ARBA00022741"/>
    </source>
</evidence>
<evidence type="ECO:0000256" key="17">
    <source>
        <dbReference type="ARBA" id="ARBA00022840"/>
    </source>
</evidence>
<dbReference type="InterPro" id="IPR016135">
    <property type="entry name" value="UBQ-conjugating_enzyme/RWD"/>
</dbReference>
<dbReference type="Proteomes" id="UP001274896">
    <property type="component" value="Unassembled WGS sequence"/>
</dbReference>
<gene>
    <name evidence="31" type="ORF">QTP70_017407</name>
</gene>
<evidence type="ECO:0000256" key="14">
    <source>
        <dbReference type="ARBA" id="ARBA00022786"/>
    </source>
</evidence>
<keyword evidence="17 24" id="KW-0067">ATP-binding</keyword>
<dbReference type="Pfam" id="PF00307">
    <property type="entry name" value="CH"/>
    <property type="match status" value="1"/>
</dbReference>
<dbReference type="FunFam" id="1.10.418.10:FF:000007">
    <property type="entry name" value="Microtubule-associated protein, RP/EB family, member 2"/>
    <property type="match status" value="1"/>
</dbReference>
<evidence type="ECO:0000256" key="5">
    <source>
        <dbReference type="ARBA" id="ARBA00010729"/>
    </source>
</evidence>
<keyword evidence="20" id="KW-0539">Nucleus</keyword>
<dbReference type="SUPFAM" id="SSF50249">
    <property type="entry name" value="Nucleic acid-binding proteins"/>
    <property type="match status" value="1"/>
</dbReference>
<evidence type="ECO:0000259" key="27">
    <source>
        <dbReference type="PROSITE" id="PS50021"/>
    </source>
</evidence>
<dbReference type="Pfam" id="PF17207">
    <property type="entry name" value="MCM_OB"/>
    <property type="match status" value="1"/>
</dbReference>
<keyword evidence="16" id="KW-0347">Helicase</keyword>
<dbReference type="InterPro" id="IPR003593">
    <property type="entry name" value="AAA+_ATPase"/>
</dbReference>
<evidence type="ECO:0000313" key="31">
    <source>
        <dbReference type="EMBL" id="KAK3551468.1"/>
    </source>
</evidence>
<dbReference type="Gene3D" id="1.10.418.10">
    <property type="entry name" value="Calponin-like domain"/>
    <property type="match status" value="1"/>
</dbReference>
<dbReference type="Pfam" id="PF21128">
    <property type="entry name" value="WHD_MCM4"/>
    <property type="match status" value="1"/>
</dbReference>
<feature type="region of interest" description="Disordered" evidence="26">
    <location>
        <begin position="1493"/>
        <end position="1520"/>
    </location>
</feature>
<evidence type="ECO:0000256" key="6">
    <source>
        <dbReference type="ARBA" id="ARBA00012551"/>
    </source>
</evidence>
<feature type="domain" description="Calponin-homology (CH)" evidence="27">
    <location>
        <begin position="1245"/>
        <end position="1347"/>
    </location>
</feature>
<keyword evidence="13" id="KW-0498">Mitosis</keyword>
<dbReference type="GO" id="GO:0051301">
    <property type="term" value="P:cell division"/>
    <property type="evidence" value="ECO:0007669"/>
    <property type="project" value="UniProtKB-KW"/>
</dbReference>
<dbReference type="Pfam" id="PF00179">
    <property type="entry name" value="UQ_con"/>
    <property type="match status" value="1"/>
</dbReference>
<dbReference type="GO" id="GO:0005524">
    <property type="term" value="F:ATP binding"/>
    <property type="evidence" value="ECO:0007669"/>
    <property type="project" value="UniProtKB-KW"/>
</dbReference>
<keyword evidence="25" id="KW-0175">Coiled coil</keyword>
<dbReference type="InterPro" id="IPR027417">
    <property type="entry name" value="P-loop_NTPase"/>
</dbReference>
<dbReference type="Pfam" id="PF17855">
    <property type="entry name" value="MCM_lid"/>
    <property type="match status" value="1"/>
</dbReference>
<keyword evidence="21" id="KW-0131">Cell cycle</keyword>
<evidence type="ECO:0000259" key="30">
    <source>
        <dbReference type="PROSITE" id="PS51230"/>
    </source>
</evidence>
<dbReference type="InterPro" id="IPR018525">
    <property type="entry name" value="MCM_CS"/>
</dbReference>
<dbReference type="GO" id="GO:0005813">
    <property type="term" value="C:centrosome"/>
    <property type="evidence" value="ECO:0007669"/>
    <property type="project" value="UniProtKB-SubCell"/>
</dbReference>
<comment type="caution">
    <text evidence="31">The sequence shown here is derived from an EMBL/GenBank/DDBJ whole genome shotgun (WGS) entry which is preliminary data.</text>
</comment>
<comment type="subcellular location">
    <subcellularLocation>
        <location evidence="2">Cytoplasm</location>
        <location evidence="2">Cytoskeleton</location>
        <location evidence="2">Microtubule organizing center</location>
        <location evidence="2">Centrosome</location>
    </subcellularLocation>
    <subcellularLocation>
        <location evidence="3">Cytoplasm</location>
        <location evidence="3">Cytoskeleton</location>
        <location evidence="3">Spindle pole</location>
    </subcellularLocation>
    <subcellularLocation>
        <location evidence="1">Nucleus</location>
    </subcellularLocation>
</comment>
<dbReference type="SUPFAM" id="SSF54495">
    <property type="entry name" value="UBC-like"/>
    <property type="match status" value="1"/>
</dbReference>
<dbReference type="Pfam" id="PF03271">
    <property type="entry name" value="EB1"/>
    <property type="match status" value="1"/>
</dbReference>
<dbReference type="PANTHER" id="PTHR11630:SF66">
    <property type="entry name" value="DNA REPLICATION LICENSING FACTOR MCM4"/>
    <property type="match status" value="1"/>
</dbReference>
<keyword evidence="18 24" id="KW-0238">DNA-binding</keyword>
<dbReference type="SMART" id="SM00212">
    <property type="entry name" value="UBCc"/>
    <property type="match status" value="1"/>
</dbReference>
<feature type="region of interest" description="Disordered" evidence="26">
    <location>
        <begin position="203"/>
        <end position="310"/>
    </location>
</feature>
<evidence type="ECO:0000313" key="32">
    <source>
        <dbReference type="Proteomes" id="UP001274896"/>
    </source>
</evidence>
<name>A0AAE0RFI6_9TELE</name>
<feature type="region of interest" description="Disordered" evidence="26">
    <location>
        <begin position="1359"/>
        <end position="1420"/>
    </location>
</feature>
<dbReference type="InterPro" id="IPR000608">
    <property type="entry name" value="UBC"/>
</dbReference>
<dbReference type="InterPro" id="IPR027925">
    <property type="entry name" value="MCM_N"/>
</dbReference>
<dbReference type="Gene3D" id="3.10.110.10">
    <property type="entry name" value="Ubiquitin Conjugating Enzyme"/>
    <property type="match status" value="1"/>
</dbReference>
<dbReference type="SUPFAM" id="SSF47576">
    <property type="entry name" value="Calponin-homology domain, CH-domain"/>
    <property type="match status" value="1"/>
</dbReference>
<dbReference type="EC" id="3.6.4.12" evidence="6"/>
<dbReference type="FunFam" id="1.20.5.1430:FF:000001">
    <property type="entry name" value="microtubule-associated protein RP/EB family member 1"/>
    <property type="match status" value="1"/>
</dbReference>
<feature type="domain" description="MCM C-terminal AAA(+) ATPase" evidence="28">
    <location>
        <begin position="625"/>
        <end position="822"/>
    </location>
</feature>
<feature type="domain" description="UBC core" evidence="29">
    <location>
        <begin position="10"/>
        <end position="172"/>
    </location>
</feature>
<dbReference type="Gene3D" id="1.20.5.1430">
    <property type="match status" value="1"/>
</dbReference>
<keyword evidence="14" id="KW-0833">Ubl conjugation pathway</keyword>
<dbReference type="GO" id="GO:0051010">
    <property type="term" value="F:microtubule plus-end binding"/>
    <property type="evidence" value="ECO:0007669"/>
    <property type="project" value="UniProtKB-ARBA"/>
</dbReference>
<dbReference type="CDD" id="cd17755">
    <property type="entry name" value="MCM4"/>
    <property type="match status" value="1"/>
</dbReference>
<evidence type="ECO:0000259" key="28">
    <source>
        <dbReference type="PROSITE" id="PS50051"/>
    </source>
</evidence>
<dbReference type="Pfam" id="PF00493">
    <property type="entry name" value="MCM"/>
    <property type="match status" value="1"/>
</dbReference>
<keyword evidence="8" id="KW-0963">Cytoplasm</keyword>
<dbReference type="PANTHER" id="PTHR11630">
    <property type="entry name" value="DNA REPLICATION LICENSING FACTOR MCM FAMILY MEMBER"/>
    <property type="match status" value="1"/>
</dbReference>
<evidence type="ECO:0000256" key="16">
    <source>
        <dbReference type="ARBA" id="ARBA00022806"/>
    </source>
</evidence>
<dbReference type="InterPro" id="IPR036133">
    <property type="entry name" value="EB1_C_sf"/>
</dbReference>
<keyword evidence="15" id="KW-0378">Hydrolase</keyword>
<evidence type="ECO:0000256" key="15">
    <source>
        <dbReference type="ARBA" id="ARBA00022801"/>
    </source>
</evidence>
<dbReference type="GO" id="GO:0003697">
    <property type="term" value="F:single-stranded DNA binding"/>
    <property type="evidence" value="ECO:0007669"/>
    <property type="project" value="TreeGrafter"/>
</dbReference>
<evidence type="ECO:0000256" key="9">
    <source>
        <dbReference type="ARBA" id="ARBA00022618"/>
    </source>
</evidence>
<evidence type="ECO:0000256" key="7">
    <source>
        <dbReference type="ARBA" id="ARBA00019567"/>
    </source>
</evidence>
<feature type="domain" description="EB1 C-terminal" evidence="30">
    <location>
        <begin position="1428"/>
        <end position="1498"/>
    </location>
</feature>
<dbReference type="Gene3D" id="2.40.50.140">
    <property type="entry name" value="Nucleic acid-binding proteins"/>
    <property type="match status" value="1"/>
</dbReference>
<dbReference type="InterPro" id="IPR031327">
    <property type="entry name" value="MCM"/>
</dbReference>
<dbReference type="InterPro" id="IPR008047">
    <property type="entry name" value="MCM_4"/>
</dbReference>
<dbReference type="InterPro" id="IPR038717">
    <property type="entry name" value="Tc1-like_DDE_dom"/>
</dbReference>
<dbReference type="FunFam" id="3.30.1640.10:FF:000001">
    <property type="entry name" value="DNA helicase"/>
    <property type="match status" value="1"/>
</dbReference>
<dbReference type="PROSITE" id="PS50051">
    <property type="entry name" value="MCM_2"/>
    <property type="match status" value="1"/>
</dbReference>
<proteinExistence type="inferred from homology"/>
<evidence type="ECO:0000256" key="10">
    <source>
        <dbReference type="ARBA" id="ARBA00022701"/>
    </source>
</evidence>
<dbReference type="GO" id="GO:0006271">
    <property type="term" value="P:DNA strand elongation involved in DNA replication"/>
    <property type="evidence" value="ECO:0007669"/>
    <property type="project" value="TreeGrafter"/>
</dbReference>
<dbReference type="PROSITE" id="PS50021">
    <property type="entry name" value="CH"/>
    <property type="match status" value="1"/>
</dbReference>
<feature type="compositionally biased region" description="Polar residues" evidence="26">
    <location>
        <begin position="232"/>
        <end position="249"/>
    </location>
</feature>
<evidence type="ECO:0000256" key="2">
    <source>
        <dbReference type="ARBA" id="ARBA00004300"/>
    </source>
</evidence>
<dbReference type="InterPro" id="IPR033762">
    <property type="entry name" value="MCM_OB"/>
</dbReference>
<keyword evidence="9" id="KW-0132">Cell division</keyword>
<comment type="similarity">
    <text evidence="5">Belongs to the MAPRE family.</text>
</comment>
<evidence type="ECO:0000256" key="19">
    <source>
        <dbReference type="ARBA" id="ARBA00023212"/>
    </source>
</evidence>
<dbReference type="EMBL" id="JAUCMX010000003">
    <property type="protein sequence ID" value="KAK3551468.1"/>
    <property type="molecule type" value="Genomic_DNA"/>
</dbReference>
<dbReference type="FunFam" id="2.20.28.10:FF:000003">
    <property type="entry name" value="DNA helicase"/>
    <property type="match status" value="1"/>
</dbReference>
<dbReference type="PROSITE" id="PS00847">
    <property type="entry name" value="MCM_1"/>
    <property type="match status" value="1"/>
</dbReference>
<evidence type="ECO:0000256" key="4">
    <source>
        <dbReference type="ARBA" id="ARBA00008010"/>
    </source>
</evidence>
<dbReference type="Pfam" id="PF14551">
    <property type="entry name" value="MCM_N"/>
    <property type="match status" value="1"/>
</dbReference>
<feature type="compositionally biased region" description="Low complexity" evidence="26">
    <location>
        <begin position="1394"/>
        <end position="1415"/>
    </location>
</feature>
<dbReference type="InterPro" id="IPR041562">
    <property type="entry name" value="MCM_lid"/>
</dbReference>
<feature type="compositionally biased region" description="Acidic residues" evidence="26">
    <location>
        <begin position="1511"/>
        <end position="1520"/>
    </location>
</feature>
<dbReference type="GO" id="GO:1902975">
    <property type="term" value="P:mitotic DNA replication initiation"/>
    <property type="evidence" value="ECO:0007669"/>
    <property type="project" value="TreeGrafter"/>
</dbReference>
<evidence type="ECO:0000256" key="26">
    <source>
        <dbReference type="SAM" id="MobiDB-lite"/>
    </source>
</evidence>
<dbReference type="Pfam" id="PF13358">
    <property type="entry name" value="DDE_3"/>
    <property type="match status" value="1"/>
</dbReference>
<evidence type="ECO:0000256" key="25">
    <source>
        <dbReference type="SAM" id="Coils"/>
    </source>
</evidence>
<dbReference type="Gene3D" id="2.20.28.10">
    <property type="match status" value="1"/>
</dbReference>
<evidence type="ECO:0000256" key="22">
    <source>
        <dbReference type="ARBA" id="ARBA00045440"/>
    </source>
</evidence>
<dbReference type="GO" id="GO:0000727">
    <property type="term" value="P:double-strand break repair via break-induced replication"/>
    <property type="evidence" value="ECO:0007669"/>
    <property type="project" value="TreeGrafter"/>
</dbReference>
<evidence type="ECO:0000256" key="1">
    <source>
        <dbReference type="ARBA" id="ARBA00004123"/>
    </source>
</evidence>
<dbReference type="SMART" id="SM00350">
    <property type="entry name" value="MCM"/>
    <property type="match status" value="1"/>
</dbReference>
<dbReference type="InterPro" id="IPR012340">
    <property type="entry name" value="NA-bd_OB-fold"/>
</dbReference>
<protein>
    <recommendedName>
        <fullName evidence="7">Microtubule-associated protein RP/EB family member 1</fullName>
        <ecNumber evidence="6">3.6.4.12</ecNumber>
    </recommendedName>
</protein>
<dbReference type="FunFam" id="3.10.110.10:FF:000012">
    <property type="entry name" value="Ubiquitin-conjugating enzyme E2 variant 2"/>
    <property type="match status" value="1"/>
</dbReference>
<comment type="function">
    <text evidence="22">Acts as a component of the MCM2-7 complex (MCM complex) which is the replicative helicase essential for 'once per cell cycle' DNA replication initiation and elongation in eukaryotic cells. Core component of CDC45-MCM-GINS (CMG) helicase, the molecular machine that unwinds template DNA during replication, and around which the replisome is built. The active ATPase sites in the MCM2-7 ring are formed through the interaction surfaces of two neighboring subunits such that a critical structure of a conserved arginine finger motif is provided in trans relative to the ATP-binding site of the Walker A box of the adjacent subunit. The six ATPase active sites, however, are likely to contribute differentially to the complex helicase activity.</text>
</comment>
<dbReference type="Gene3D" id="3.30.420.10">
    <property type="entry name" value="Ribonuclease H-like superfamily/Ribonuclease H"/>
    <property type="match status" value="1"/>
</dbReference>
<dbReference type="GO" id="GO:0005874">
    <property type="term" value="C:microtubule"/>
    <property type="evidence" value="ECO:0007669"/>
    <property type="project" value="UniProtKB-KW"/>
</dbReference>
<dbReference type="SUPFAM" id="SSF140612">
    <property type="entry name" value="EB1 dimerisation domain-like"/>
    <property type="match status" value="1"/>
</dbReference>
<dbReference type="Gene3D" id="3.30.1640.10">
    <property type="entry name" value="mini-chromosome maintenance (MCM) complex, chain A, domain 1"/>
    <property type="match status" value="1"/>
</dbReference>
<dbReference type="InterPro" id="IPR004953">
    <property type="entry name" value="EB1_C"/>
</dbReference>
<dbReference type="FunFam" id="3.40.50.300:FF:000217">
    <property type="entry name" value="DNA helicase"/>
    <property type="match status" value="1"/>
</dbReference>
<dbReference type="InterPro" id="IPR036872">
    <property type="entry name" value="CH_dom_sf"/>
</dbReference>
<evidence type="ECO:0000256" key="24">
    <source>
        <dbReference type="RuleBase" id="RU004070"/>
    </source>
</evidence>
<evidence type="ECO:0000256" key="13">
    <source>
        <dbReference type="ARBA" id="ARBA00022776"/>
    </source>
</evidence>
<organism evidence="31 32">
    <name type="scientific">Hemibagrus guttatus</name>
    <dbReference type="NCBI Taxonomy" id="175788"/>
    <lineage>
        <taxon>Eukaryota</taxon>
        <taxon>Metazoa</taxon>
        <taxon>Chordata</taxon>
        <taxon>Craniata</taxon>
        <taxon>Vertebrata</taxon>
        <taxon>Euteleostomi</taxon>
        <taxon>Actinopterygii</taxon>
        <taxon>Neopterygii</taxon>
        <taxon>Teleostei</taxon>
        <taxon>Ostariophysi</taxon>
        <taxon>Siluriformes</taxon>
        <taxon>Bagridae</taxon>
        <taxon>Hemibagrus</taxon>
    </lineage>
</organism>
<dbReference type="InterPro" id="IPR036397">
    <property type="entry name" value="RNaseH_sf"/>
</dbReference>
<dbReference type="PRINTS" id="PR01660">
    <property type="entry name" value="MCMPROTEIN4"/>
</dbReference>
<dbReference type="PROSITE" id="PS51230">
    <property type="entry name" value="EB1_C"/>
    <property type="match status" value="1"/>
</dbReference>
<keyword evidence="19" id="KW-0206">Cytoskeleton</keyword>
<feature type="coiled-coil region" evidence="25">
    <location>
        <begin position="1429"/>
        <end position="1456"/>
    </location>
</feature>
<sequence length="1520" mass="170732">MAASSGVKVPRNFRLLEELEEGQKGVGDGTVSWGLEDDEDMTLTRWTGMIIGPARTNYENRIYSLKVECGPKYPEAPPTVRFVTKISMNGINNSNGMVDARSIPILAKWQNSYSIKVVLQELRRLMMSKENMKLPQPPEGQTLLIGSCFRAKITSRQRFRATRCVFGKKSVRRDWSRCLHRRPVHVSAAGAATRRLVSYWITPVPASDGPQTPRVRGSQESSTGELQPMPTSPGTDMQSPVPQDTSLFSSPMPRPSVLQSEPDMSSPLIYDTPSRGTPARQRADLGSVRKAPQVDLNSEPPSGDGTVASEQNAGQRLVIWGTDVNVGTCKEKFQRFLQRFIDPTSQEDENASLDLNEPLYMQKLNEISVVGEPVLNVNCGHIQAFDADLYRQLICYPQEVIPTLDMAVNELFFDRFPDSVLEHQIQVRPYNALKTRNMRSLNPEDIDQLITISGMVIRTSQLIPEMQEAFFRCQVCAFSTRVEVDRGRIAEPAVCRNCNTTHSLALVHNRSVFSDKQMIKLQESPEDMPAGQTPHTTVVYAHNDLVDKVQPGDRINITGIYRAAPMRVNPRQSQVKAVYKTHIDAIHFRKTDERRLHGLDEENEQKLFTEERAAMLKELANKPDIYERLSSALAPSIYEHEDIKKGILLQLFGGTRKDFTQTGRGNFRAELNILLCGDPGTSKSQLLQYVYNLVPRGQYTSGKGSSAVGLTAYVMKDPETRQLVLQTGALVLSDNGVCCIDEFDKMSDSTRSVLHEAGIICQLNARTSILAAANPVESQWNPKKTTIENIQLPHTLLSRFDLIFLMLDPQDEVYDRRLAHHLVSLYYQTEEQVQEEYLDMAVLKDYIAYARTYINPRLSEEASQALIEAYVDMRKIGSGRGMVSAYPRQLESLIRLAEAHAKVRFSNKVETIDVEEAKRLHREALKQSATDPRTGFVDISILTTGMSATARKRKEEVAQALKKLIQSKGKTPAMKYQQLFDDLRSQSEAAITKDIFDEALRALTDEDFLTVTGKTISQGAHADPCASPKAPTLYGHIEHQNWTTEQWKKVAWSDESRFLLHHVDGRVHVHCLPAEHMAPGCTMGRRRAAGCSVLLWAMFCWETLGPAIHVDVTLTRTTYLSIVADHVHSFMEAVFPDGCGLFQQDNAPCHKAKMVQEWFDEHNNQFEVLTPPTNSPDLNPIQHLWDVLDKQVRSMEAPPHNLQDLVPDTTAHRDLVESMPRRVRAGGGSWGMAVNVYSTSITQETMSRHDITAWVNDLLSLNYTKVEQLSSGAAYCQFMDMLFPGCISLKKVKFQAKLEHEYIHNFKLLQASFKRMNVDKIIPVEKLVKGRFQDNLDFIQWFKKFFDANYDGKEYDPVEARQGQDAIPPPDPGEQIFNLPKKSAHAASSPTAGATRSSSSTPKSSTSTSRPSSAKKGPVTTAAIPAKGEKELEAQVAQLNEQMNTLKLALEGAEKERDYYFGKLREVELLCQEQGQDNGPFVERIMEVLYSTDEQEAGGEGEHEALAQEVEVPDDTQDEY</sequence>
<keyword evidence="11" id="KW-0235">DNA replication</keyword>
<dbReference type="Gene3D" id="3.40.50.300">
    <property type="entry name" value="P-loop containing nucleotide triphosphate hydrolases"/>
    <property type="match status" value="1"/>
</dbReference>
<evidence type="ECO:0000256" key="18">
    <source>
        <dbReference type="ARBA" id="ARBA00023125"/>
    </source>
</evidence>
<evidence type="ECO:0000256" key="20">
    <source>
        <dbReference type="ARBA" id="ARBA00023242"/>
    </source>
</evidence>